<dbReference type="PROSITE" id="PS50188">
    <property type="entry name" value="B302_SPRY"/>
    <property type="match status" value="1"/>
</dbReference>
<dbReference type="EMBL" id="JAYKXP010000080">
    <property type="protein sequence ID" value="KAK7029698.1"/>
    <property type="molecule type" value="Genomic_DNA"/>
</dbReference>
<dbReference type="PANTHER" id="PTHR12864">
    <property type="entry name" value="RAN BINDING PROTEIN 9-RELATED"/>
    <property type="match status" value="1"/>
</dbReference>
<feature type="domain" description="CTLH" evidence="3">
    <location>
        <begin position="453"/>
        <end position="510"/>
    </location>
</feature>
<dbReference type="InterPro" id="IPR043136">
    <property type="entry name" value="B30.2/SPRY_sf"/>
</dbReference>
<feature type="compositionally biased region" description="Polar residues" evidence="1">
    <location>
        <begin position="1"/>
        <end position="23"/>
    </location>
</feature>
<dbReference type="Pfam" id="PF00622">
    <property type="entry name" value="SPRY"/>
    <property type="match status" value="1"/>
</dbReference>
<feature type="region of interest" description="Disordered" evidence="1">
    <location>
        <begin position="100"/>
        <end position="150"/>
    </location>
</feature>
<dbReference type="SMART" id="SM00668">
    <property type="entry name" value="CTLH"/>
    <property type="match status" value="1"/>
</dbReference>
<dbReference type="InterPro" id="IPR024964">
    <property type="entry name" value="CTLH/CRA"/>
</dbReference>
<dbReference type="Gene3D" id="2.60.120.920">
    <property type="match status" value="1"/>
</dbReference>
<dbReference type="PROSITE" id="PS50897">
    <property type="entry name" value="CTLH"/>
    <property type="match status" value="1"/>
</dbReference>
<evidence type="ECO:0008006" key="6">
    <source>
        <dbReference type="Google" id="ProtNLM"/>
    </source>
</evidence>
<protein>
    <recommendedName>
        <fullName evidence="6">Ran-binding protein 10</fullName>
    </recommendedName>
</protein>
<keyword evidence="5" id="KW-1185">Reference proteome</keyword>
<dbReference type="InterPro" id="IPR001870">
    <property type="entry name" value="B30.2/SPRY"/>
</dbReference>
<dbReference type="SMART" id="SM00667">
    <property type="entry name" value="LisH"/>
    <property type="match status" value="1"/>
</dbReference>
<dbReference type="PROSITE" id="PS50896">
    <property type="entry name" value="LISH"/>
    <property type="match status" value="1"/>
</dbReference>
<name>A0AAW0BTF2_9AGAR</name>
<dbReference type="InterPro" id="IPR050618">
    <property type="entry name" value="Ubq-SigPath_Reg"/>
</dbReference>
<organism evidence="4 5">
    <name type="scientific">Paramarasmius palmivorus</name>
    <dbReference type="NCBI Taxonomy" id="297713"/>
    <lineage>
        <taxon>Eukaryota</taxon>
        <taxon>Fungi</taxon>
        <taxon>Dikarya</taxon>
        <taxon>Basidiomycota</taxon>
        <taxon>Agaricomycotina</taxon>
        <taxon>Agaricomycetes</taxon>
        <taxon>Agaricomycetidae</taxon>
        <taxon>Agaricales</taxon>
        <taxon>Marasmiineae</taxon>
        <taxon>Marasmiaceae</taxon>
        <taxon>Paramarasmius</taxon>
    </lineage>
</organism>
<feature type="region of interest" description="Disordered" evidence="1">
    <location>
        <begin position="1"/>
        <end position="75"/>
    </location>
</feature>
<proteinExistence type="predicted"/>
<comment type="caution">
    <text evidence="4">The sequence shown here is derived from an EMBL/GenBank/DDBJ whole genome shotgun (WGS) entry which is preliminary data.</text>
</comment>
<dbReference type="Pfam" id="PF10607">
    <property type="entry name" value="CTLH"/>
    <property type="match status" value="1"/>
</dbReference>
<feature type="compositionally biased region" description="Low complexity" evidence="1">
    <location>
        <begin position="38"/>
        <end position="54"/>
    </location>
</feature>
<dbReference type="SUPFAM" id="SSF49899">
    <property type="entry name" value="Concanavalin A-like lectins/glucanases"/>
    <property type="match status" value="1"/>
</dbReference>
<dbReference type="SMART" id="SM00449">
    <property type="entry name" value="SPRY"/>
    <property type="match status" value="1"/>
</dbReference>
<dbReference type="AlphaFoldDB" id="A0AAW0BTF2"/>
<accession>A0AAW0BTF2</accession>
<dbReference type="InterPro" id="IPR006595">
    <property type="entry name" value="CTLH_C"/>
</dbReference>
<dbReference type="InterPro" id="IPR013144">
    <property type="entry name" value="CRA_dom"/>
</dbReference>
<reference evidence="4 5" key="1">
    <citation type="submission" date="2024-01" db="EMBL/GenBank/DDBJ databases">
        <title>A draft genome for a cacao thread blight-causing isolate of Paramarasmius palmivorus.</title>
        <authorList>
            <person name="Baruah I.K."/>
            <person name="Bukari Y."/>
            <person name="Amoako-Attah I."/>
            <person name="Meinhardt L.W."/>
            <person name="Bailey B.A."/>
            <person name="Cohen S.P."/>
        </authorList>
    </citation>
    <scope>NUCLEOTIDE SEQUENCE [LARGE SCALE GENOMIC DNA]</scope>
    <source>
        <strain evidence="4 5">GH-12</strain>
    </source>
</reference>
<dbReference type="InterPro" id="IPR006594">
    <property type="entry name" value="LisH"/>
</dbReference>
<dbReference type="InterPro" id="IPR035782">
    <property type="entry name" value="SPRY_RanBP9/10"/>
</dbReference>
<sequence length="684" mass="74013">MRSSTQPVPIVTRNTPRTVSSSFEPRVVHADSSRSFDPTCTSPTASSTSTRRPSIGSFRASNVQKSTPIPPTNPWVVPTTLFLKPSYLEHSAFRHLLQSDASSSSLPSRKEEVDSRIPYSGAMSPPSDSDDDSAFSPPPPSRDVPAASTASVISHDQVLKLPTRWSDQYHHQALSLSNDGRELEYQGVGGSERDGAAAARSTEPIPPACGIYYYEVEIRSKGPKAHISVGFAGPSVRTRCLPGWEPNSWGYHGDDGRSFAEEKTGSSYGPTFGLGDVIGCGIDFSTHRAFYTKNGNLLGPVFENVGRGIALFPSVGLQHPTESVRVNFGHEPFKFDIDYHVQQQRNQTWANLMLEPIHTGIFSQSKSSPASDETSTATSEADVKRELNKLVLSYLAHHGYVKTAMAFQKQSEAISTAAATAMTSTTAIGDQDIDMADAPAPAPSLLDHGFGADIELRTRVVNSVLERDIDLALSETREHYPAVLGEKGLMMFKLRCRKFVELILDAAELKKKMDMVDVTGHGGASGMDGEVDGMGMEVDDDARVHTISSPAVNGSDGATARRPSSTARYEAALNEAIAYGQTLQNEYKSDPRPEVKSIFKQTFSIVAYEDPSAVGGTVAEVVGHEARVQLANELNQEILRSQGRPTHPTLETMYRWTSACLLQLGLSGVGAAAFADMEKELLDA</sequence>
<dbReference type="Proteomes" id="UP001383192">
    <property type="component" value="Unassembled WGS sequence"/>
</dbReference>
<dbReference type="InterPro" id="IPR003877">
    <property type="entry name" value="SPRY_dom"/>
</dbReference>
<feature type="domain" description="B30.2/SPRY" evidence="2">
    <location>
        <begin position="143"/>
        <end position="333"/>
    </location>
</feature>
<gene>
    <name evidence="4" type="ORF">VNI00_014396</name>
</gene>
<evidence type="ECO:0000259" key="2">
    <source>
        <dbReference type="PROSITE" id="PS50188"/>
    </source>
</evidence>
<evidence type="ECO:0000259" key="3">
    <source>
        <dbReference type="PROSITE" id="PS50897"/>
    </source>
</evidence>
<evidence type="ECO:0000313" key="5">
    <source>
        <dbReference type="Proteomes" id="UP001383192"/>
    </source>
</evidence>
<evidence type="ECO:0000256" key="1">
    <source>
        <dbReference type="SAM" id="MobiDB-lite"/>
    </source>
</evidence>
<evidence type="ECO:0000313" key="4">
    <source>
        <dbReference type="EMBL" id="KAK7029698.1"/>
    </source>
</evidence>
<dbReference type="CDD" id="cd12909">
    <property type="entry name" value="SPRY_RanBP9_10"/>
    <property type="match status" value="1"/>
</dbReference>
<dbReference type="Pfam" id="PF08513">
    <property type="entry name" value="LisH"/>
    <property type="match status" value="1"/>
</dbReference>
<dbReference type="InterPro" id="IPR013320">
    <property type="entry name" value="ConA-like_dom_sf"/>
</dbReference>
<dbReference type="SMART" id="SM00757">
    <property type="entry name" value="CRA"/>
    <property type="match status" value="1"/>
</dbReference>